<keyword evidence="3" id="KW-1185">Reference proteome</keyword>
<keyword evidence="1" id="KW-1133">Transmembrane helix</keyword>
<evidence type="ECO:0000256" key="1">
    <source>
        <dbReference type="SAM" id="Phobius"/>
    </source>
</evidence>
<evidence type="ECO:0000313" key="3">
    <source>
        <dbReference type="Proteomes" id="UP001176941"/>
    </source>
</evidence>
<dbReference type="Proteomes" id="UP001176941">
    <property type="component" value="Chromosome 14"/>
</dbReference>
<reference evidence="2" key="1">
    <citation type="submission" date="2023-04" db="EMBL/GenBank/DDBJ databases">
        <authorList>
            <consortium name="ELIXIR-Norway"/>
        </authorList>
    </citation>
    <scope>NUCLEOTIDE SEQUENCE [LARGE SCALE GENOMIC DNA]</scope>
</reference>
<accession>A0ABN8Y3V7</accession>
<evidence type="ECO:0000313" key="2">
    <source>
        <dbReference type="EMBL" id="CAI9156274.1"/>
    </source>
</evidence>
<name>A0ABN8Y3V7_RANTA</name>
<keyword evidence="1" id="KW-0812">Transmembrane</keyword>
<protein>
    <submittedName>
        <fullName evidence="2">Uncharacterized protein</fullName>
    </submittedName>
</protein>
<feature type="transmembrane region" description="Helical" evidence="1">
    <location>
        <begin position="37"/>
        <end position="55"/>
    </location>
</feature>
<keyword evidence="1" id="KW-0472">Membrane</keyword>
<feature type="transmembrane region" description="Helical" evidence="1">
    <location>
        <begin position="121"/>
        <end position="142"/>
    </location>
</feature>
<dbReference type="EMBL" id="OX459950">
    <property type="protein sequence ID" value="CAI9156274.1"/>
    <property type="molecule type" value="Genomic_DNA"/>
</dbReference>
<gene>
    <name evidence="2" type="ORF">MRATA1EN1_LOCUS5236</name>
</gene>
<sequence>MGTSLCGLSPAVSPRLSGRAPYQGDCSVFYPRQVFQFFNLSVYLSICLSVFYLYICSSDGKESACNAGDLGSIPGSGRSSGEGNGNPLQCSSLENSTDRGAWRATVCGVTKSRTRLSDSHYYLYIYLFILIVPFSMQDLSLLTRIKPMPPAVEAWSLNHCISREVPQFVSLFLPSFIHLFKSMC</sequence>
<proteinExistence type="predicted"/>
<organism evidence="2 3">
    <name type="scientific">Rangifer tarandus platyrhynchus</name>
    <name type="common">Svalbard reindeer</name>
    <dbReference type="NCBI Taxonomy" id="3082113"/>
    <lineage>
        <taxon>Eukaryota</taxon>
        <taxon>Metazoa</taxon>
        <taxon>Chordata</taxon>
        <taxon>Craniata</taxon>
        <taxon>Vertebrata</taxon>
        <taxon>Euteleostomi</taxon>
        <taxon>Mammalia</taxon>
        <taxon>Eutheria</taxon>
        <taxon>Laurasiatheria</taxon>
        <taxon>Artiodactyla</taxon>
        <taxon>Ruminantia</taxon>
        <taxon>Pecora</taxon>
        <taxon>Cervidae</taxon>
        <taxon>Odocoileinae</taxon>
        <taxon>Rangifer</taxon>
    </lineage>
</organism>